<keyword evidence="2" id="KW-1185">Reference proteome</keyword>
<dbReference type="EMBL" id="JAULSW010000002">
    <property type="protein sequence ID" value="KAK3389829.1"/>
    <property type="molecule type" value="Genomic_DNA"/>
</dbReference>
<evidence type="ECO:0000313" key="2">
    <source>
        <dbReference type="Proteomes" id="UP001285441"/>
    </source>
</evidence>
<gene>
    <name evidence="1" type="ORF">B0H63DRAFT_507320</name>
</gene>
<name>A0AAE0U426_9PEZI</name>
<organism evidence="1 2">
    <name type="scientific">Podospora didyma</name>
    <dbReference type="NCBI Taxonomy" id="330526"/>
    <lineage>
        <taxon>Eukaryota</taxon>
        <taxon>Fungi</taxon>
        <taxon>Dikarya</taxon>
        <taxon>Ascomycota</taxon>
        <taxon>Pezizomycotina</taxon>
        <taxon>Sordariomycetes</taxon>
        <taxon>Sordariomycetidae</taxon>
        <taxon>Sordariales</taxon>
        <taxon>Podosporaceae</taxon>
        <taxon>Podospora</taxon>
    </lineage>
</organism>
<accession>A0AAE0U426</accession>
<protein>
    <submittedName>
        <fullName evidence="1">Uncharacterized protein</fullName>
    </submittedName>
</protein>
<evidence type="ECO:0000313" key="1">
    <source>
        <dbReference type="EMBL" id="KAK3389829.1"/>
    </source>
</evidence>
<proteinExistence type="predicted"/>
<dbReference type="Proteomes" id="UP001285441">
    <property type="component" value="Unassembled WGS sequence"/>
</dbReference>
<comment type="caution">
    <text evidence="1">The sequence shown here is derived from an EMBL/GenBank/DDBJ whole genome shotgun (WGS) entry which is preliminary data.</text>
</comment>
<dbReference type="AlphaFoldDB" id="A0AAE0U426"/>
<reference evidence="1" key="1">
    <citation type="journal article" date="2023" name="Mol. Phylogenet. Evol.">
        <title>Genome-scale phylogeny and comparative genomics of the fungal order Sordariales.</title>
        <authorList>
            <person name="Hensen N."/>
            <person name="Bonometti L."/>
            <person name="Westerberg I."/>
            <person name="Brannstrom I.O."/>
            <person name="Guillou S."/>
            <person name="Cros-Aarteil S."/>
            <person name="Calhoun S."/>
            <person name="Haridas S."/>
            <person name="Kuo A."/>
            <person name="Mondo S."/>
            <person name="Pangilinan J."/>
            <person name="Riley R."/>
            <person name="LaButti K."/>
            <person name="Andreopoulos B."/>
            <person name="Lipzen A."/>
            <person name="Chen C."/>
            <person name="Yan M."/>
            <person name="Daum C."/>
            <person name="Ng V."/>
            <person name="Clum A."/>
            <person name="Steindorff A."/>
            <person name="Ohm R.A."/>
            <person name="Martin F."/>
            <person name="Silar P."/>
            <person name="Natvig D.O."/>
            <person name="Lalanne C."/>
            <person name="Gautier V."/>
            <person name="Ament-Velasquez S.L."/>
            <person name="Kruys A."/>
            <person name="Hutchinson M.I."/>
            <person name="Powell A.J."/>
            <person name="Barry K."/>
            <person name="Miller A.N."/>
            <person name="Grigoriev I.V."/>
            <person name="Debuchy R."/>
            <person name="Gladieux P."/>
            <person name="Hiltunen Thoren M."/>
            <person name="Johannesson H."/>
        </authorList>
    </citation>
    <scope>NUCLEOTIDE SEQUENCE</scope>
    <source>
        <strain evidence="1">CBS 232.78</strain>
    </source>
</reference>
<dbReference type="PANTHER" id="PTHR35043:SF9">
    <property type="match status" value="1"/>
</dbReference>
<reference evidence="1" key="2">
    <citation type="submission" date="2023-06" db="EMBL/GenBank/DDBJ databases">
        <authorList>
            <consortium name="Lawrence Berkeley National Laboratory"/>
            <person name="Haridas S."/>
            <person name="Hensen N."/>
            <person name="Bonometti L."/>
            <person name="Westerberg I."/>
            <person name="Brannstrom I.O."/>
            <person name="Guillou S."/>
            <person name="Cros-Aarteil S."/>
            <person name="Calhoun S."/>
            <person name="Kuo A."/>
            <person name="Mondo S."/>
            <person name="Pangilinan J."/>
            <person name="Riley R."/>
            <person name="LaButti K."/>
            <person name="Andreopoulos B."/>
            <person name="Lipzen A."/>
            <person name="Chen C."/>
            <person name="Yanf M."/>
            <person name="Daum C."/>
            <person name="Ng V."/>
            <person name="Clum A."/>
            <person name="Steindorff A."/>
            <person name="Ohm R."/>
            <person name="Martin F."/>
            <person name="Silar P."/>
            <person name="Natvig D."/>
            <person name="Lalanne C."/>
            <person name="Gautier V."/>
            <person name="Ament-velasquez S.L."/>
            <person name="Kruys A."/>
            <person name="Hutchinson M.I."/>
            <person name="Powell A.J."/>
            <person name="Barry K."/>
            <person name="Miller A.N."/>
            <person name="Grigoriev I.V."/>
            <person name="Debuchy R."/>
            <person name="Gladieux P."/>
            <person name="Thoren M.H."/>
            <person name="Johannesson H."/>
        </authorList>
    </citation>
    <scope>NUCLEOTIDE SEQUENCE</scope>
    <source>
        <strain evidence="1">CBS 232.78</strain>
    </source>
</reference>
<sequence>MAGQSANEKGSRKLWGFPWLKTKTEPELADVIELGISLLELNTFGHAVCTLVIYALWWHKPLDIEELELILIRDDECEEFVSKIMAVMFMASAVDPHVPSRRSESVMHFPMIFDKNSGACRVSSNRDKENGPIHENIHDDYELTIGTRPDLTPRGPDADTDNDDFGFLVLSPSMIHRVMVAEPQNRVALYKVMDQPPPEAIETPLPNEPESVSEYLDVPSGDLKRWKLAECIGHTDPKLPLIPGHPQGVVAARGYHLDRSVADASVLMGNLPAGLEKRPILYRPSHGAQ</sequence>
<dbReference type="PANTHER" id="PTHR35043">
    <property type="entry name" value="TRANSCRIPTION FACTOR DOMAIN-CONTAINING PROTEIN"/>
    <property type="match status" value="1"/>
</dbReference>